<dbReference type="InterPro" id="IPR050135">
    <property type="entry name" value="dGTPase-like"/>
</dbReference>
<evidence type="ECO:0000256" key="1">
    <source>
        <dbReference type="SAM" id="MobiDB-lite"/>
    </source>
</evidence>
<dbReference type="SUPFAM" id="SSF109604">
    <property type="entry name" value="HD-domain/PDEase-like"/>
    <property type="match status" value="1"/>
</dbReference>
<feature type="compositionally biased region" description="Basic and acidic residues" evidence="1">
    <location>
        <begin position="258"/>
        <end position="267"/>
    </location>
</feature>
<sequence>MRSYLNISVCSQAANYMICDILLLSEPFLLLNTDNEGQRLPISRAMLDPSCYLGLRDSIVDIILSSDKDELRPARELARKFQAHEFYKKIGNTIVISAQRWHEALWQMSESEIEKAILEGSDLEADDVIVEKRKIHHGQKEKNPVDDCRFITKRMRGSLLNEPEDLPVAIQIDPSSYVVHGSFQQKSVRVYCRSFDATKRKKLKKMYGKFLRGLETTTKPLMFEEVASSPGSPRTQSYIVSQSPTIPSSLNEPSDVTRSPHIDDDGQVKSPLLKRTRIYDRLVKTKM</sequence>
<protein>
    <submittedName>
        <fullName evidence="2">Uncharacterized protein</fullName>
    </submittedName>
</protein>
<dbReference type="GO" id="GO:0006203">
    <property type="term" value="P:dGTP catabolic process"/>
    <property type="evidence" value="ECO:0007669"/>
    <property type="project" value="TreeGrafter"/>
</dbReference>
<dbReference type="Gene3D" id="1.10.3210.10">
    <property type="entry name" value="Hypothetical protein af1432"/>
    <property type="match status" value="1"/>
</dbReference>
<reference evidence="2 3" key="1">
    <citation type="journal article" date="2012" name="Genome Biol.">
        <title>Genome and low-iron response of an oceanic diatom adapted to chronic iron limitation.</title>
        <authorList>
            <person name="Lommer M."/>
            <person name="Specht M."/>
            <person name="Roy A.S."/>
            <person name="Kraemer L."/>
            <person name="Andreson R."/>
            <person name="Gutowska M.A."/>
            <person name="Wolf J."/>
            <person name="Bergner S.V."/>
            <person name="Schilhabel M.B."/>
            <person name="Klostermeier U.C."/>
            <person name="Beiko R.G."/>
            <person name="Rosenstiel P."/>
            <person name="Hippler M."/>
            <person name="Laroche J."/>
        </authorList>
    </citation>
    <scope>NUCLEOTIDE SEQUENCE [LARGE SCALE GENOMIC DNA]</scope>
    <source>
        <strain evidence="2 3">CCMP1005</strain>
    </source>
</reference>
<dbReference type="GO" id="GO:0005634">
    <property type="term" value="C:nucleus"/>
    <property type="evidence" value="ECO:0007669"/>
    <property type="project" value="TreeGrafter"/>
</dbReference>
<evidence type="ECO:0000313" key="3">
    <source>
        <dbReference type="Proteomes" id="UP000266841"/>
    </source>
</evidence>
<dbReference type="AlphaFoldDB" id="K0RI16"/>
<feature type="compositionally biased region" description="Polar residues" evidence="1">
    <location>
        <begin position="229"/>
        <end position="257"/>
    </location>
</feature>
<keyword evidence="3" id="KW-1185">Reference proteome</keyword>
<dbReference type="GO" id="GO:0008832">
    <property type="term" value="F:dGTPase activity"/>
    <property type="evidence" value="ECO:0007669"/>
    <property type="project" value="TreeGrafter"/>
</dbReference>
<feature type="region of interest" description="Disordered" evidence="1">
    <location>
        <begin position="226"/>
        <end position="268"/>
    </location>
</feature>
<evidence type="ECO:0000313" key="2">
    <source>
        <dbReference type="EMBL" id="EJK46222.1"/>
    </source>
</evidence>
<proteinExistence type="predicted"/>
<dbReference type="PANTHER" id="PTHR11373:SF4">
    <property type="entry name" value="DEOXYNUCLEOSIDE TRIPHOSPHATE TRIPHOSPHOHYDROLASE SAMHD1"/>
    <property type="match status" value="1"/>
</dbReference>
<accession>K0RI16</accession>
<dbReference type="PANTHER" id="PTHR11373">
    <property type="entry name" value="DEOXYNUCLEOSIDE TRIPHOSPHATE TRIPHOSPHOHYDROLASE"/>
    <property type="match status" value="1"/>
</dbReference>
<name>K0RI16_THAOC</name>
<comment type="caution">
    <text evidence="2">The sequence shown here is derived from an EMBL/GenBank/DDBJ whole genome shotgun (WGS) entry which is preliminary data.</text>
</comment>
<dbReference type="eggNOG" id="KOG2681">
    <property type="taxonomic scope" value="Eukaryota"/>
</dbReference>
<dbReference type="EMBL" id="AGNL01047890">
    <property type="protein sequence ID" value="EJK46222.1"/>
    <property type="molecule type" value="Genomic_DNA"/>
</dbReference>
<dbReference type="OrthoDB" id="9991235at2759"/>
<dbReference type="Gene3D" id="3.30.70.2760">
    <property type="match status" value="1"/>
</dbReference>
<gene>
    <name evidence="2" type="ORF">THAOC_35121</name>
</gene>
<organism evidence="2 3">
    <name type="scientific">Thalassiosira oceanica</name>
    <name type="common">Marine diatom</name>
    <dbReference type="NCBI Taxonomy" id="159749"/>
    <lineage>
        <taxon>Eukaryota</taxon>
        <taxon>Sar</taxon>
        <taxon>Stramenopiles</taxon>
        <taxon>Ochrophyta</taxon>
        <taxon>Bacillariophyta</taxon>
        <taxon>Coscinodiscophyceae</taxon>
        <taxon>Thalassiosirophycidae</taxon>
        <taxon>Thalassiosirales</taxon>
        <taxon>Thalassiosiraceae</taxon>
        <taxon>Thalassiosira</taxon>
    </lineage>
</organism>
<dbReference type="Proteomes" id="UP000266841">
    <property type="component" value="Unassembled WGS sequence"/>
</dbReference>